<dbReference type="InterPro" id="IPR025559">
    <property type="entry name" value="Eis_dom"/>
</dbReference>
<accession>A0A8J6P334</accession>
<dbReference type="AlphaFoldDB" id="A0A8J6P334"/>
<name>A0A8J6P334_9FIRM</name>
<dbReference type="RefSeq" id="WP_187536827.1">
    <property type="nucleotide sequence ID" value="NZ_JACRTL010000009.1"/>
</dbReference>
<gene>
    <name evidence="2" type="ORF">H8702_12670</name>
</gene>
<dbReference type="CDD" id="cd04301">
    <property type="entry name" value="NAT_SF"/>
    <property type="match status" value="1"/>
</dbReference>
<dbReference type="InterPro" id="IPR036527">
    <property type="entry name" value="SCP2_sterol-bd_dom_sf"/>
</dbReference>
<dbReference type="EMBL" id="JACRTL010000009">
    <property type="protein sequence ID" value="MBC8611944.1"/>
    <property type="molecule type" value="Genomic_DNA"/>
</dbReference>
<organism evidence="2 3">
    <name type="scientific">Massiliimalia timonensis</name>
    <dbReference type="NCBI Taxonomy" id="1987501"/>
    <lineage>
        <taxon>Bacteria</taxon>
        <taxon>Bacillati</taxon>
        <taxon>Bacillota</taxon>
        <taxon>Clostridia</taxon>
        <taxon>Eubacteriales</taxon>
        <taxon>Oscillospiraceae</taxon>
        <taxon>Massiliimalia</taxon>
    </lineage>
</organism>
<reference evidence="2" key="1">
    <citation type="submission" date="2020-08" db="EMBL/GenBank/DDBJ databases">
        <title>Genome public.</title>
        <authorList>
            <person name="Liu C."/>
            <person name="Sun Q."/>
        </authorList>
    </citation>
    <scope>NUCLEOTIDE SEQUENCE</scope>
    <source>
        <strain evidence="2">NSJ-15</strain>
    </source>
</reference>
<dbReference type="GO" id="GO:0030649">
    <property type="term" value="P:aminoglycoside antibiotic catabolic process"/>
    <property type="evidence" value="ECO:0007669"/>
    <property type="project" value="TreeGrafter"/>
</dbReference>
<dbReference type="InterPro" id="IPR051554">
    <property type="entry name" value="Acetyltransferase_Eis"/>
</dbReference>
<dbReference type="PANTHER" id="PTHR37817">
    <property type="entry name" value="N-ACETYLTRANSFERASE EIS"/>
    <property type="match status" value="1"/>
</dbReference>
<dbReference type="InterPro" id="IPR000182">
    <property type="entry name" value="GNAT_dom"/>
</dbReference>
<keyword evidence="3" id="KW-1185">Reference proteome</keyword>
<dbReference type="InterPro" id="IPR016181">
    <property type="entry name" value="Acyl_CoA_acyltransferase"/>
</dbReference>
<comment type="caution">
    <text evidence="2">The sequence shown here is derived from an EMBL/GenBank/DDBJ whole genome shotgun (WGS) entry which is preliminary data.</text>
</comment>
<dbReference type="SUPFAM" id="SSF55729">
    <property type="entry name" value="Acyl-CoA N-acyltransferases (Nat)"/>
    <property type="match status" value="1"/>
</dbReference>
<sequence>MIARKIKREEYSIAEAVGSIAFEFPIEENTLKMSNEERICRQMEHPSSHTDYYTLSRFAAFDDDGTMMGVISTYPYQVRFGGTELGMSGVGFVSTRPEYRRRGVIRECMRVAIQDMKDRGDAFAALYPFSVQFYRKFGYELAPQTMEWVIPMSVIPDFPEEGGKFHLYSPGEPVDDFEKVYRDFCGRYDLTVVREKLDFALFQDDPLTSKKYWYLYRGKNGEPKGYLRFFKDTVDGERRMNCSSNFRQVEFAFSDAEGLKALLRFAKSFSSDYDCLTVALSPDFPLEFYLGETNPIRRNQHFMGMYRVVDAQKVLGSAVYQGSGSLSIELSDPMAPWNEGVFSVSFENGKAVQVEKTSDGDAQVSMGIREFTRLITGCFEKEQIRIMPNVEIREDTPAIDQVFFKKSIWLHDFF</sequence>
<dbReference type="Pfam" id="PF13527">
    <property type="entry name" value="Acetyltransf_9"/>
    <property type="match status" value="1"/>
</dbReference>
<evidence type="ECO:0000313" key="3">
    <source>
        <dbReference type="Proteomes" id="UP000632659"/>
    </source>
</evidence>
<dbReference type="GO" id="GO:0034069">
    <property type="term" value="F:aminoglycoside N-acetyltransferase activity"/>
    <property type="evidence" value="ECO:0007669"/>
    <property type="project" value="TreeGrafter"/>
</dbReference>
<feature type="domain" description="N-acetyltransferase" evidence="1">
    <location>
        <begin position="9"/>
        <end position="157"/>
    </location>
</feature>
<dbReference type="Gene3D" id="3.40.630.30">
    <property type="match status" value="2"/>
</dbReference>
<evidence type="ECO:0000313" key="2">
    <source>
        <dbReference type="EMBL" id="MBC8611944.1"/>
    </source>
</evidence>
<dbReference type="Gene3D" id="3.30.1050.10">
    <property type="entry name" value="SCP2 sterol-binding domain"/>
    <property type="match status" value="1"/>
</dbReference>
<evidence type="ECO:0000259" key="1">
    <source>
        <dbReference type="PROSITE" id="PS51186"/>
    </source>
</evidence>
<dbReference type="Pfam" id="PF17668">
    <property type="entry name" value="Acetyltransf_17"/>
    <property type="match status" value="1"/>
</dbReference>
<proteinExistence type="predicted"/>
<dbReference type="Proteomes" id="UP000632659">
    <property type="component" value="Unassembled WGS sequence"/>
</dbReference>
<dbReference type="PROSITE" id="PS51186">
    <property type="entry name" value="GNAT"/>
    <property type="match status" value="1"/>
</dbReference>
<dbReference type="PANTHER" id="PTHR37817:SF1">
    <property type="entry name" value="N-ACETYLTRANSFERASE EIS"/>
    <property type="match status" value="1"/>
</dbReference>
<dbReference type="Pfam" id="PF13530">
    <property type="entry name" value="SCP2_2"/>
    <property type="match status" value="1"/>
</dbReference>
<protein>
    <submittedName>
        <fullName evidence="2">GNAT family N-acetyltransferase</fullName>
    </submittedName>
</protein>
<dbReference type="InterPro" id="IPR041380">
    <property type="entry name" value="Acetyltransf_17"/>
</dbReference>
<dbReference type="SUPFAM" id="SSF55718">
    <property type="entry name" value="SCP-like"/>
    <property type="match status" value="1"/>
</dbReference>